<evidence type="ECO:0000313" key="2">
    <source>
        <dbReference type="Proteomes" id="UP000036367"/>
    </source>
</evidence>
<sequence length="47" mass="5203">MLGESGYEVVTNRILDESGYEAVAGQKPPPNFLCENRLTPLPHRCTV</sequence>
<reference evidence="1" key="1">
    <citation type="submission" date="2015-05" db="EMBL/GenBank/DDBJ databases">
        <title>Permanent draft genome of Rhodopirellula islandicus K833.</title>
        <authorList>
            <person name="Kizina J."/>
            <person name="Richter M."/>
            <person name="Glockner F.O."/>
            <person name="Harder J."/>
        </authorList>
    </citation>
    <scope>NUCLEOTIDE SEQUENCE [LARGE SCALE GENOMIC DNA]</scope>
    <source>
        <strain evidence="1">K833</strain>
    </source>
</reference>
<keyword evidence="2" id="KW-1185">Reference proteome</keyword>
<name>A0A0J1BDT1_RHOIS</name>
<proteinExistence type="predicted"/>
<gene>
    <name evidence="1" type="ORF">RISK_003288</name>
</gene>
<organism evidence="1 2">
    <name type="scientific">Rhodopirellula islandica</name>
    <dbReference type="NCBI Taxonomy" id="595434"/>
    <lineage>
        <taxon>Bacteria</taxon>
        <taxon>Pseudomonadati</taxon>
        <taxon>Planctomycetota</taxon>
        <taxon>Planctomycetia</taxon>
        <taxon>Pirellulales</taxon>
        <taxon>Pirellulaceae</taxon>
        <taxon>Rhodopirellula</taxon>
    </lineage>
</organism>
<dbReference type="EMBL" id="LECT01000026">
    <property type="protein sequence ID" value="KLU04666.1"/>
    <property type="molecule type" value="Genomic_DNA"/>
</dbReference>
<dbReference type="Proteomes" id="UP000036367">
    <property type="component" value="Unassembled WGS sequence"/>
</dbReference>
<comment type="caution">
    <text evidence="1">The sequence shown here is derived from an EMBL/GenBank/DDBJ whole genome shotgun (WGS) entry which is preliminary data.</text>
</comment>
<dbReference type="PATRIC" id="fig|595434.4.peg.3138"/>
<accession>A0A0J1BDT1</accession>
<dbReference type="AlphaFoldDB" id="A0A0J1BDT1"/>
<protein>
    <submittedName>
        <fullName evidence="1">Uncharacterized protein</fullName>
    </submittedName>
</protein>
<dbReference type="STRING" id="595434.RISK_003288"/>
<evidence type="ECO:0000313" key="1">
    <source>
        <dbReference type="EMBL" id="KLU04666.1"/>
    </source>
</evidence>